<protein>
    <submittedName>
        <fullName evidence="2">Glycerophosphodiester phosphodiesterase family protein</fullName>
    </submittedName>
</protein>
<dbReference type="PROSITE" id="PS51257">
    <property type="entry name" value="PROKAR_LIPOPROTEIN"/>
    <property type="match status" value="1"/>
</dbReference>
<dbReference type="Proteomes" id="UP001595616">
    <property type="component" value="Unassembled WGS sequence"/>
</dbReference>
<evidence type="ECO:0000313" key="2">
    <source>
        <dbReference type="EMBL" id="MFC3809942.1"/>
    </source>
</evidence>
<dbReference type="Gene3D" id="3.20.20.190">
    <property type="entry name" value="Phosphatidylinositol (PI) phosphodiesterase"/>
    <property type="match status" value="1"/>
</dbReference>
<evidence type="ECO:0000259" key="1">
    <source>
        <dbReference type="PROSITE" id="PS51704"/>
    </source>
</evidence>
<evidence type="ECO:0000313" key="3">
    <source>
        <dbReference type="Proteomes" id="UP001595616"/>
    </source>
</evidence>
<reference evidence="3" key="1">
    <citation type="journal article" date="2019" name="Int. J. Syst. Evol. Microbiol.">
        <title>The Global Catalogue of Microorganisms (GCM) 10K type strain sequencing project: providing services to taxonomists for standard genome sequencing and annotation.</title>
        <authorList>
            <consortium name="The Broad Institute Genomics Platform"/>
            <consortium name="The Broad Institute Genome Sequencing Center for Infectious Disease"/>
            <person name="Wu L."/>
            <person name="Ma J."/>
        </authorList>
    </citation>
    <scope>NUCLEOTIDE SEQUENCE [LARGE SCALE GENOMIC DNA]</scope>
    <source>
        <strain evidence="3">CECT 7956</strain>
    </source>
</reference>
<dbReference type="SUPFAM" id="SSF51695">
    <property type="entry name" value="PLC-like phosphodiesterases"/>
    <property type="match status" value="1"/>
</dbReference>
<organism evidence="2 3">
    <name type="scientific">Lacihabitans lacunae</name>
    <dbReference type="NCBI Taxonomy" id="1028214"/>
    <lineage>
        <taxon>Bacteria</taxon>
        <taxon>Pseudomonadati</taxon>
        <taxon>Bacteroidota</taxon>
        <taxon>Cytophagia</taxon>
        <taxon>Cytophagales</taxon>
        <taxon>Leadbetterellaceae</taxon>
        <taxon>Lacihabitans</taxon>
    </lineage>
</organism>
<name>A0ABV7YSX9_9BACT</name>
<dbReference type="PANTHER" id="PTHR46320">
    <property type="entry name" value="GLYCEROPHOSPHODIESTER PHOSPHODIESTERASE 1"/>
    <property type="match status" value="1"/>
</dbReference>
<dbReference type="CDD" id="cd08566">
    <property type="entry name" value="GDPD_AtGDE_like"/>
    <property type="match status" value="1"/>
</dbReference>
<dbReference type="EMBL" id="JBHRYQ010000001">
    <property type="protein sequence ID" value="MFC3809942.1"/>
    <property type="molecule type" value="Genomic_DNA"/>
</dbReference>
<dbReference type="Pfam" id="PF03009">
    <property type="entry name" value="GDPD"/>
    <property type="match status" value="1"/>
</dbReference>
<comment type="caution">
    <text evidence="2">The sequence shown here is derived from an EMBL/GenBank/DDBJ whole genome shotgun (WGS) entry which is preliminary data.</text>
</comment>
<dbReference type="InterPro" id="IPR030395">
    <property type="entry name" value="GP_PDE_dom"/>
</dbReference>
<dbReference type="RefSeq" id="WP_379835612.1">
    <property type="nucleotide sequence ID" value="NZ_JBHRYQ010000001.1"/>
</dbReference>
<dbReference type="PANTHER" id="PTHR46320:SF1">
    <property type="entry name" value="GLYCEROPHOSPHODIESTER PHOSPHODIESTERASE 1"/>
    <property type="match status" value="1"/>
</dbReference>
<proteinExistence type="predicted"/>
<sequence>MKKYVLGVIALSFAFSCKSVNQNKGNSKESLVDQFSKPEYKLPRVSVHRGGGYMPMWPENCLESFQYVSSKMPCIIECDIEMSKDSVLVLMHDQTLDRTSTGKGKVSALEYKNLLNYSLKDNFGNITTYKIPTLNAILTWGKNNVIYTLDVKKTTPFRMVTAQIKEKNAYSYAAVITYNLKEAVEVYKLDPKVLISVSLMQVADYERLHGAGIPDKNMVAFIGTREPKKELIDFLHTKNIKTILGVLGNLDKKAEAANNTLYTTWASLGVDIFATDRPFDVYKEIKQ</sequence>
<gene>
    <name evidence="2" type="ORF">ACFOOI_04705</name>
</gene>
<dbReference type="InterPro" id="IPR017946">
    <property type="entry name" value="PLC-like_Pdiesterase_TIM-brl"/>
</dbReference>
<accession>A0ABV7YSX9</accession>
<dbReference type="PROSITE" id="PS51704">
    <property type="entry name" value="GP_PDE"/>
    <property type="match status" value="1"/>
</dbReference>
<feature type="domain" description="GP-PDE" evidence="1">
    <location>
        <begin position="43"/>
        <end position="285"/>
    </location>
</feature>
<keyword evidence="3" id="KW-1185">Reference proteome</keyword>